<gene>
    <name evidence="1" type="ORF">EVAR_98474_1</name>
</gene>
<reference evidence="1 2" key="1">
    <citation type="journal article" date="2019" name="Commun. Biol.">
        <title>The bagworm genome reveals a unique fibroin gene that provides high tensile strength.</title>
        <authorList>
            <person name="Kono N."/>
            <person name="Nakamura H."/>
            <person name="Ohtoshi R."/>
            <person name="Tomita M."/>
            <person name="Numata K."/>
            <person name="Arakawa K."/>
        </authorList>
    </citation>
    <scope>NUCLEOTIDE SEQUENCE [LARGE SCALE GENOMIC DNA]</scope>
</reference>
<evidence type="ECO:0000313" key="1">
    <source>
        <dbReference type="EMBL" id="GBP74607.1"/>
    </source>
</evidence>
<sequence length="82" mass="8922">MAVIKCASEYRLAARRGRGELAAATSGAWLTHFVLSLFVSQGKADVLAGRYVGIHRYRPLMETHAVHCFRAVAGRPAGAQMH</sequence>
<accession>A0A4C1YJM7</accession>
<organism evidence="1 2">
    <name type="scientific">Eumeta variegata</name>
    <name type="common">Bagworm moth</name>
    <name type="synonym">Eumeta japonica</name>
    <dbReference type="NCBI Taxonomy" id="151549"/>
    <lineage>
        <taxon>Eukaryota</taxon>
        <taxon>Metazoa</taxon>
        <taxon>Ecdysozoa</taxon>
        <taxon>Arthropoda</taxon>
        <taxon>Hexapoda</taxon>
        <taxon>Insecta</taxon>
        <taxon>Pterygota</taxon>
        <taxon>Neoptera</taxon>
        <taxon>Endopterygota</taxon>
        <taxon>Lepidoptera</taxon>
        <taxon>Glossata</taxon>
        <taxon>Ditrysia</taxon>
        <taxon>Tineoidea</taxon>
        <taxon>Psychidae</taxon>
        <taxon>Oiketicinae</taxon>
        <taxon>Eumeta</taxon>
    </lineage>
</organism>
<dbReference type="Proteomes" id="UP000299102">
    <property type="component" value="Unassembled WGS sequence"/>
</dbReference>
<name>A0A4C1YJM7_EUMVA</name>
<comment type="caution">
    <text evidence="1">The sequence shown here is derived from an EMBL/GenBank/DDBJ whole genome shotgun (WGS) entry which is preliminary data.</text>
</comment>
<dbReference type="EMBL" id="BGZK01001215">
    <property type="protein sequence ID" value="GBP74607.1"/>
    <property type="molecule type" value="Genomic_DNA"/>
</dbReference>
<keyword evidence="2" id="KW-1185">Reference proteome</keyword>
<evidence type="ECO:0000313" key="2">
    <source>
        <dbReference type="Proteomes" id="UP000299102"/>
    </source>
</evidence>
<dbReference type="AlphaFoldDB" id="A0A4C1YJM7"/>
<protein>
    <submittedName>
        <fullName evidence="1">Uncharacterized protein</fullName>
    </submittedName>
</protein>
<proteinExistence type="predicted"/>